<evidence type="ECO:0000259" key="9">
    <source>
        <dbReference type="PROSITE" id="PS51459"/>
    </source>
</evidence>
<gene>
    <name evidence="10" type="ORF">HN018_23555</name>
</gene>
<dbReference type="PANTHER" id="PTHR39560:SF1">
    <property type="entry name" value="PROTEIN ADENYLYLTRANSFERASE FIC-RELATED"/>
    <property type="match status" value="1"/>
</dbReference>
<dbReference type="InterPro" id="IPR036597">
    <property type="entry name" value="Fido-like_dom_sf"/>
</dbReference>
<dbReference type="EMBL" id="CP053709">
    <property type="protein sequence ID" value="QKE93163.1"/>
    <property type="molecule type" value="Genomic_DNA"/>
</dbReference>
<evidence type="ECO:0000256" key="4">
    <source>
        <dbReference type="ARBA" id="ARBA00022840"/>
    </source>
</evidence>
<evidence type="ECO:0000256" key="7">
    <source>
        <dbReference type="ARBA" id="ARBA00048696"/>
    </source>
</evidence>
<dbReference type="SUPFAM" id="SSF140931">
    <property type="entry name" value="Fic-like"/>
    <property type="match status" value="1"/>
</dbReference>
<name>A0A6M8HXB9_9PROT</name>
<evidence type="ECO:0000256" key="2">
    <source>
        <dbReference type="ARBA" id="ARBA00022695"/>
    </source>
</evidence>
<evidence type="ECO:0000256" key="1">
    <source>
        <dbReference type="ARBA" id="ARBA00022679"/>
    </source>
</evidence>
<dbReference type="Proteomes" id="UP000500767">
    <property type="component" value="Plasmid unnamed1"/>
</dbReference>
<evidence type="ECO:0000256" key="3">
    <source>
        <dbReference type="ARBA" id="ARBA00022741"/>
    </source>
</evidence>
<keyword evidence="4" id="KW-0067">ATP-binding</keyword>
<geneLocation type="plasmid" evidence="10 11">
    <name>unnamed1</name>
</geneLocation>
<keyword evidence="2" id="KW-0548">Nucleotidyltransferase</keyword>
<evidence type="ECO:0000313" key="10">
    <source>
        <dbReference type="EMBL" id="QKE93163.1"/>
    </source>
</evidence>
<feature type="domain" description="Fido" evidence="9">
    <location>
        <begin position="31"/>
        <end position="183"/>
    </location>
</feature>
<evidence type="ECO:0000313" key="11">
    <source>
        <dbReference type="Proteomes" id="UP000500767"/>
    </source>
</evidence>
<keyword evidence="1" id="KW-0808">Transferase</keyword>
<organism evidence="10 11">
    <name type="scientific">Lichenicola cladoniae</name>
    <dbReference type="NCBI Taxonomy" id="1484109"/>
    <lineage>
        <taxon>Bacteria</taxon>
        <taxon>Pseudomonadati</taxon>
        <taxon>Pseudomonadota</taxon>
        <taxon>Alphaproteobacteria</taxon>
        <taxon>Acetobacterales</taxon>
        <taxon>Acetobacteraceae</taxon>
        <taxon>Lichenicola</taxon>
    </lineage>
</organism>
<dbReference type="PANTHER" id="PTHR39560">
    <property type="entry name" value="PROTEIN ADENYLYLTRANSFERASE FIC-RELATED"/>
    <property type="match status" value="1"/>
</dbReference>
<protein>
    <recommendedName>
        <fullName evidence="5">protein adenylyltransferase</fullName>
        <ecNumber evidence="5">2.7.7.108</ecNumber>
    </recommendedName>
</protein>
<accession>A0A6M8HXB9</accession>
<dbReference type="Gene3D" id="1.10.3290.10">
    <property type="entry name" value="Fido-like domain"/>
    <property type="match status" value="1"/>
</dbReference>
<feature type="region of interest" description="Disordered" evidence="8">
    <location>
        <begin position="272"/>
        <end position="318"/>
    </location>
</feature>
<keyword evidence="3" id="KW-0547">Nucleotide-binding</keyword>
<dbReference type="RefSeq" id="WP_171833861.1">
    <property type="nucleotide sequence ID" value="NZ_CP053709.1"/>
</dbReference>
<comment type="catalytic activity">
    <reaction evidence="6">
        <text>L-threonyl-[protein] + ATP = 3-O-(5'-adenylyl)-L-threonyl-[protein] + diphosphate</text>
        <dbReference type="Rhea" id="RHEA:54292"/>
        <dbReference type="Rhea" id="RHEA-COMP:11060"/>
        <dbReference type="Rhea" id="RHEA-COMP:13847"/>
        <dbReference type="ChEBI" id="CHEBI:30013"/>
        <dbReference type="ChEBI" id="CHEBI:30616"/>
        <dbReference type="ChEBI" id="CHEBI:33019"/>
        <dbReference type="ChEBI" id="CHEBI:138113"/>
        <dbReference type="EC" id="2.7.7.108"/>
    </reaction>
</comment>
<reference evidence="10 11" key="1">
    <citation type="journal article" date="2014" name="World J. Microbiol. Biotechnol.">
        <title>Biodiversity and physiological characteristics of Antarctic and Arctic lichens-associated bacteria.</title>
        <authorList>
            <person name="Lee Y.M."/>
            <person name="Kim E.H."/>
            <person name="Lee H.K."/>
            <person name="Hong S.G."/>
        </authorList>
    </citation>
    <scope>NUCLEOTIDE SEQUENCE [LARGE SCALE GENOMIC DNA]</scope>
    <source>
        <strain evidence="10 11">PAMC 26569</strain>
        <plasmid evidence="10">unnamed1</plasmid>
    </source>
</reference>
<comment type="catalytic activity">
    <reaction evidence="7">
        <text>L-tyrosyl-[protein] + ATP = O-(5'-adenylyl)-L-tyrosyl-[protein] + diphosphate</text>
        <dbReference type="Rhea" id="RHEA:54288"/>
        <dbReference type="Rhea" id="RHEA-COMP:10136"/>
        <dbReference type="Rhea" id="RHEA-COMP:13846"/>
        <dbReference type="ChEBI" id="CHEBI:30616"/>
        <dbReference type="ChEBI" id="CHEBI:33019"/>
        <dbReference type="ChEBI" id="CHEBI:46858"/>
        <dbReference type="ChEBI" id="CHEBI:83624"/>
        <dbReference type="EC" id="2.7.7.108"/>
    </reaction>
</comment>
<dbReference type="GO" id="GO:0070733">
    <property type="term" value="F:AMPylase activity"/>
    <property type="evidence" value="ECO:0007669"/>
    <property type="project" value="UniProtKB-EC"/>
</dbReference>
<dbReference type="KEGG" id="lck:HN018_23555"/>
<evidence type="ECO:0000256" key="6">
    <source>
        <dbReference type="ARBA" id="ARBA00047939"/>
    </source>
</evidence>
<dbReference type="AlphaFoldDB" id="A0A6M8HXB9"/>
<dbReference type="PROSITE" id="PS51459">
    <property type="entry name" value="FIDO"/>
    <property type="match status" value="1"/>
</dbReference>
<feature type="compositionally biased region" description="Basic and acidic residues" evidence="8">
    <location>
        <begin position="302"/>
        <end position="318"/>
    </location>
</feature>
<proteinExistence type="predicted"/>
<dbReference type="EC" id="2.7.7.108" evidence="5"/>
<sequence length="318" mass="34065">MAADPAVERREGALTANRIGELAETPIRGAFDVDHLKAIHAYIFQDLPHHRPGEMRSDTSGWSKFRALEGQVSVHEVHYAHDHIEQRAATILRDLGGPAAITGLAPDAFTSRMARLYGDLDHVHSFHEGNSRTLRELTRSLAQEAGYDLNWTSSSVDAAERNRLYVARDIAVLERAFPGLTPQRGMETNNRAEFEASLALPALRRAPGASLEAIIREGLTPITPVQQESTPAIEASAVAAPAGKPLGIAGMALAALSRHQAAIDGSAAPAPYTSVADRTHLPPPSTSSLPIAPAGKSVTEAAPERKSAEYRPSRDPSP</sequence>
<dbReference type="InterPro" id="IPR003812">
    <property type="entry name" value="Fido"/>
</dbReference>
<keyword evidence="10" id="KW-0614">Plasmid</keyword>
<dbReference type="GO" id="GO:0051302">
    <property type="term" value="P:regulation of cell division"/>
    <property type="evidence" value="ECO:0007669"/>
    <property type="project" value="TreeGrafter"/>
</dbReference>
<keyword evidence="11" id="KW-1185">Reference proteome</keyword>
<dbReference type="GO" id="GO:0005524">
    <property type="term" value="F:ATP binding"/>
    <property type="evidence" value="ECO:0007669"/>
    <property type="project" value="UniProtKB-KW"/>
</dbReference>
<dbReference type="Pfam" id="PF02661">
    <property type="entry name" value="Fic"/>
    <property type="match status" value="1"/>
</dbReference>
<evidence type="ECO:0000256" key="5">
    <source>
        <dbReference type="ARBA" id="ARBA00034531"/>
    </source>
</evidence>
<evidence type="ECO:0000256" key="8">
    <source>
        <dbReference type="SAM" id="MobiDB-lite"/>
    </source>
</evidence>